<accession>A0A0F9SIC2</accession>
<dbReference type="InterPro" id="IPR049067">
    <property type="entry name" value="MreB-like_C"/>
</dbReference>
<reference evidence="3" key="1">
    <citation type="journal article" date="2015" name="Nature">
        <title>Complex archaea that bridge the gap between prokaryotes and eukaryotes.</title>
        <authorList>
            <person name="Spang A."/>
            <person name="Saw J.H."/>
            <person name="Jorgensen S.L."/>
            <person name="Zaremba-Niedzwiedzka K."/>
            <person name="Martijn J."/>
            <person name="Lind A.E."/>
            <person name="van Eijk R."/>
            <person name="Schleper C."/>
            <person name="Guy L."/>
            <person name="Ettema T.J."/>
        </authorList>
    </citation>
    <scope>NUCLEOTIDE SEQUENCE</scope>
</reference>
<name>A0A0F9SIC2_9ZZZZ</name>
<sequence length="343" mass="37378">MPYGMGIDVGYSGLKQTMGWLEKGFSEAKTLVRPVGAAPVVNCIEAGNDVQDERMPVQIDGQDWFACIDPSSIVKDQRELNYDYAQTNQYKAVFKAALMMAESDVIDVLVTGLPVSQAKDPEQVQALVEQMEGEHQVSKKRSITVKKVVVRPQPSAAFVRMVYEHSGDKDMSKMIKMGQTVVCDPGFFSVDWVTLKNGGLIKESSGTSIRAMYRVIDEAAQLLRSEYGAGANVKKSIETALREGETEILANGQFVPFTPYLEKAAEQISKVALADMKTDMALQDNVADILVLTGGGASLYEKAARAIFPGCKHVVTFKNPVTAIAEGYWLTAQGYAAKNLKAA</sequence>
<comment type="caution">
    <text evidence="3">The sequence shown here is derived from an EMBL/GenBank/DDBJ whole genome shotgun (WGS) entry which is preliminary data.</text>
</comment>
<evidence type="ECO:0000259" key="2">
    <source>
        <dbReference type="Pfam" id="PF21522"/>
    </source>
</evidence>
<dbReference type="InterPro" id="IPR043129">
    <property type="entry name" value="ATPase_NBD"/>
</dbReference>
<proteinExistence type="predicted"/>
<dbReference type="InterPro" id="IPR040607">
    <property type="entry name" value="ALP_N"/>
</dbReference>
<dbReference type="EMBL" id="LAZR01002511">
    <property type="protein sequence ID" value="KKN29093.1"/>
    <property type="molecule type" value="Genomic_DNA"/>
</dbReference>
<feature type="domain" description="Actin-like protein N-terminal" evidence="1">
    <location>
        <begin position="6"/>
        <end position="154"/>
    </location>
</feature>
<dbReference type="Pfam" id="PF21522">
    <property type="entry name" value="MreB-like_C"/>
    <property type="match status" value="1"/>
</dbReference>
<gene>
    <name evidence="3" type="ORF">LCGC14_0847610</name>
</gene>
<organism evidence="3">
    <name type="scientific">marine sediment metagenome</name>
    <dbReference type="NCBI Taxonomy" id="412755"/>
    <lineage>
        <taxon>unclassified sequences</taxon>
        <taxon>metagenomes</taxon>
        <taxon>ecological metagenomes</taxon>
    </lineage>
</organism>
<evidence type="ECO:0000259" key="1">
    <source>
        <dbReference type="Pfam" id="PF17989"/>
    </source>
</evidence>
<dbReference type="AlphaFoldDB" id="A0A0F9SIC2"/>
<dbReference type="Gene3D" id="3.30.420.40">
    <property type="match status" value="2"/>
</dbReference>
<evidence type="ECO:0000313" key="3">
    <source>
        <dbReference type="EMBL" id="KKN29093.1"/>
    </source>
</evidence>
<feature type="domain" description="Actin homologue MreB-like C-terminal" evidence="2">
    <location>
        <begin position="183"/>
        <end position="302"/>
    </location>
</feature>
<protein>
    <submittedName>
        <fullName evidence="3">Uncharacterized protein</fullName>
    </submittedName>
</protein>
<dbReference type="Pfam" id="PF17989">
    <property type="entry name" value="ALP_N"/>
    <property type="match status" value="1"/>
</dbReference>
<dbReference type="SUPFAM" id="SSF53067">
    <property type="entry name" value="Actin-like ATPase domain"/>
    <property type="match status" value="2"/>
</dbReference>